<dbReference type="InterPro" id="IPR057326">
    <property type="entry name" value="KR_dom"/>
</dbReference>
<dbReference type="InterPro" id="IPR036291">
    <property type="entry name" value="NAD(P)-bd_dom_sf"/>
</dbReference>
<evidence type="ECO:0000313" key="6">
    <source>
        <dbReference type="Proteomes" id="UP000319210"/>
    </source>
</evidence>
<evidence type="ECO:0000259" key="4">
    <source>
        <dbReference type="SMART" id="SM00822"/>
    </source>
</evidence>
<evidence type="ECO:0000256" key="1">
    <source>
        <dbReference type="ARBA" id="ARBA00006484"/>
    </source>
</evidence>
<keyword evidence="6" id="KW-1185">Reference proteome</keyword>
<sequence length="277" mass="28961">MGVWSGITALVTGASKGIGEAYARELARRGAHLVLVARSGEALERIAEEIRAEHGVEVDTLALDLSADDGVPRLVAELDRRGHAVDLLINNAGAGAVGPFLDSAVERHVASVELNVVALMRLSHVLGGRMAARGSGGIVNIASTAAFQPMPYQATYAASKAFVLSFTEAFAAELRGSGVRVMAAHPGATATGFFDDTTVTMNPALADPPARVAARTLDAYAKGAVNAYPGRPLMRVTTWTARFLPRSAVTRLAGRLNKALGHHRARHLDAPSASARA</sequence>
<evidence type="ECO:0000256" key="2">
    <source>
        <dbReference type="ARBA" id="ARBA00023002"/>
    </source>
</evidence>
<dbReference type="InterPro" id="IPR020904">
    <property type="entry name" value="Sc_DH/Rdtase_CS"/>
</dbReference>
<dbReference type="PANTHER" id="PTHR44196:SF2">
    <property type="entry name" value="SHORT-CHAIN DEHYDROGENASE-RELATED"/>
    <property type="match status" value="1"/>
</dbReference>
<dbReference type="GO" id="GO:0016491">
    <property type="term" value="F:oxidoreductase activity"/>
    <property type="evidence" value="ECO:0007669"/>
    <property type="project" value="UniProtKB-KW"/>
</dbReference>
<comment type="caution">
    <text evidence="5">The sequence shown here is derived from an EMBL/GenBank/DDBJ whole genome shotgun (WGS) entry which is preliminary data.</text>
</comment>
<organism evidence="5 6">
    <name type="scientific">Streptomyces cacaoi</name>
    <dbReference type="NCBI Taxonomy" id="1898"/>
    <lineage>
        <taxon>Bacteria</taxon>
        <taxon>Bacillati</taxon>
        <taxon>Actinomycetota</taxon>
        <taxon>Actinomycetes</taxon>
        <taxon>Kitasatosporales</taxon>
        <taxon>Streptomycetaceae</taxon>
        <taxon>Streptomyces</taxon>
    </lineage>
</organism>
<feature type="domain" description="Ketoreductase" evidence="4">
    <location>
        <begin position="7"/>
        <end position="193"/>
    </location>
</feature>
<dbReference type="GO" id="GO:0016020">
    <property type="term" value="C:membrane"/>
    <property type="evidence" value="ECO:0007669"/>
    <property type="project" value="TreeGrafter"/>
</dbReference>
<dbReference type="AlphaFoldDB" id="A0A4Y3QZZ7"/>
<dbReference type="PROSITE" id="PS00061">
    <property type="entry name" value="ADH_SHORT"/>
    <property type="match status" value="1"/>
</dbReference>
<dbReference type="OrthoDB" id="9797538at2"/>
<dbReference type="CDD" id="cd05233">
    <property type="entry name" value="SDR_c"/>
    <property type="match status" value="1"/>
</dbReference>
<dbReference type="Pfam" id="PF00106">
    <property type="entry name" value="adh_short"/>
    <property type="match status" value="1"/>
</dbReference>
<dbReference type="EMBL" id="BJMM01000017">
    <property type="protein sequence ID" value="GEB50995.1"/>
    <property type="molecule type" value="Genomic_DNA"/>
</dbReference>
<dbReference type="PRINTS" id="PR00080">
    <property type="entry name" value="SDRFAMILY"/>
</dbReference>
<proteinExistence type="inferred from homology"/>
<dbReference type="SMART" id="SM00822">
    <property type="entry name" value="PKS_KR"/>
    <property type="match status" value="1"/>
</dbReference>
<dbReference type="RefSeq" id="WP_086814391.1">
    <property type="nucleotide sequence ID" value="NZ_BJMM01000017.1"/>
</dbReference>
<dbReference type="Proteomes" id="UP000319210">
    <property type="component" value="Unassembled WGS sequence"/>
</dbReference>
<comment type="similarity">
    <text evidence="1 3">Belongs to the short-chain dehydrogenases/reductases (SDR) family.</text>
</comment>
<dbReference type="InterPro" id="IPR002347">
    <property type="entry name" value="SDR_fam"/>
</dbReference>
<dbReference type="PRINTS" id="PR00081">
    <property type="entry name" value="GDHRDH"/>
</dbReference>
<dbReference type="PIRSF" id="PIRSF000126">
    <property type="entry name" value="11-beta-HSD1"/>
    <property type="match status" value="1"/>
</dbReference>
<dbReference type="SUPFAM" id="SSF51735">
    <property type="entry name" value="NAD(P)-binding Rossmann-fold domains"/>
    <property type="match status" value="1"/>
</dbReference>
<dbReference type="PANTHER" id="PTHR44196">
    <property type="entry name" value="DEHYDROGENASE/REDUCTASE SDR FAMILY MEMBER 7B"/>
    <property type="match status" value="1"/>
</dbReference>
<gene>
    <name evidence="5" type="ORF">SCA03_35460</name>
</gene>
<evidence type="ECO:0000256" key="3">
    <source>
        <dbReference type="RuleBase" id="RU000363"/>
    </source>
</evidence>
<name>A0A4Y3QZZ7_STRCI</name>
<accession>A0A4Y3QZZ7</accession>
<dbReference type="Gene3D" id="3.40.50.720">
    <property type="entry name" value="NAD(P)-binding Rossmann-like Domain"/>
    <property type="match status" value="1"/>
</dbReference>
<protein>
    <submittedName>
        <fullName evidence="5">Dehydrogenase</fullName>
    </submittedName>
</protein>
<reference evidence="5 6" key="1">
    <citation type="submission" date="2019-06" db="EMBL/GenBank/DDBJ databases">
        <title>Whole genome shotgun sequence of Streptomyces cacaoi subsp. cacaoi NBRC 12748.</title>
        <authorList>
            <person name="Hosoyama A."/>
            <person name="Uohara A."/>
            <person name="Ohji S."/>
            <person name="Ichikawa N."/>
        </authorList>
    </citation>
    <scope>NUCLEOTIDE SEQUENCE [LARGE SCALE GENOMIC DNA]</scope>
    <source>
        <strain evidence="5 6">NBRC 12748</strain>
    </source>
</reference>
<evidence type="ECO:0000313" key="5">
    <source>
        <dbReference type="EMBL" id="GEB50995.1"/>
    </source>
</evidence>
<keyword evidence="2" id="KW-0560">Oxidoreductase</keyword>